<dbReference type="AlphaFoldDB" id="A0A6M3LZC4"/>
<evidence type="ECO:0000313" key="1">
    <source>
        <dbReference type="EMBL" id="QJB00731.1"/>
    </source>
</evidence>
<dbReference type="EMBL" id="MT143699">
    <property type="protein sequence ID" value="QJB00731.1"/>
    <property type="molecule type" value="Genomic_DNA"/>
</dbReference>
<proteinExistence type="predicted"/>
<organism evidence="1">
    <name type="scientific">viral metagenome</name>
    <dbReference type="NCBI Taxonomy" id="1070528"/>
    <lineage>
        <taxon>unclassified sequences</taxon>
        <taxon>metagenomes</taxon>
        <taxon>organismal metagenomes</taxon>
    </lineage>
</organism>
<evidence type="ECO:0000313" key="2">
    <source>
        <dbReference type="EMBL" id="QJB04640.1"/>
    </source>
</evidence>
<name>A0A6M3LZC4_9ZZZZ</name>
<protein>
    <submittedName>
        <fullName evidence="1">Uncharacterized protein</fullName>
    </submittedName>
</protein>
<sequence length="51" mass="5879">MKTAEQEYYETVRALEKKKARQKAIMAAINYLRSKKVSGVYSYITGVKYGN</sequence>
<accession>A0A6M3LZC4</accession>
<dbReference type="EMBL" id="MT143887">
    <property type="protein sequence ID" value="QJB04640.1"/>
    <property type="molecule type" value="Genomic_DNA"/>
</dbReference>
<reference evidence="1" key="1">
    <citation type="submission" date="2020-03" db="EMBL/GenBank/DDBJ databases">
        <title>The deep terrestrial virosphere.</title>
        <authorList>
            <person name="Holmfeldt K."/>
            <person name="Nilsson E."/>
            <person name="Simone D."/>
            <person name="Lopez-Fernandez M."/>
            <person name="Wu X."/>
            <person name="de Brujin I."/>
            <person name="Lundin D."/>
            <person name="Andersson A."/>
            <person name="Bertilsson S."/>
            <person name="Dopson M."/>
        </authorList>
    </citation>
    <scope>NUCLEOTIDE SEQUENCE</scope>
    <source>
        <strain evidence="1">MM171A00291</strain>
        <strain evidence="2">MM171B00223</strain>
    </source>
</reference>
<gene>
    <name evidence="1" type="ORF">MM171A00291_0039</name>
    <name evidence="2" type="ORF">MM171B00223_0017</name>
</gene>